<reference evidence="7 8" key="1">
    <citation type="submission" date="2014-01" db="EMBL/GenBank/DDBJ databases">
        <title>Full genme sequencing of cellulolytic bacterium Gynuella sunshinyii YC6258T gen. nov., sp. nov.</title>
        <authorList>
            <person name="Khan H."/>
            <person name="Chung E.J."/>
            <person name="Chung Y.R."/>
        </authorList>
    </citation>
    <scope>NUCLEOTIDE SEQUENCE [LARGE SCALE GENOMIC DNA]</scope>
    <source>
        <strain evidence="7 8">YC6258</strain>
    </source>
</reference>
<name>A0A0C5VBJ1_9GAMM</name>
<feature type="chain" id="PRO_5002183607" description="Cytochrome c domain-containing protein" evidence="5">
    <location>
        <begin position="24"/>
        <end position="131"/>
    </location>
</feature>
<organism evidence="7 8">
    <name type="scientific">Gynuella sunshinyii YC6258</name>
    <dbReference type="NCBI Taxonomy" id="1445510"/>
    <lineage>
        <taxon>Bacteria</taxon>
        <taxon>Pseudomonadati</taxon>
        <taxon>Pseudomonadota</taxon>
        <taxon>Gammaproteobacteria</taxon>
        <taxon>Oceanospirillales</taxon>
        <taxon>Saccharospirillaceae</taxon>
        <taxon>Gynuella</taxon>
    </lineage>
</organism>
<evidence type="ECO:0000259" key="6">
    <source>
        <dbReference type="PROSITE" id="PS51007"/>
    </source>
</evidence>
<dbReference type="SUPFAM" id="SSF46626">
    <property type="entry name" value="Cytochrome c"/>
    <property type="match status" value="1"/>
</dbReference>
<gene>
    <name evidence="7" type="ORF">YC6258_04678</name>
</gene>
<sequence length="131" mass="14337">MMNKFFVMLLGILPFLFCTFQSAAGTESGQSDHAGNIDGPSVLSHHCMTCHTQHGAWAKLKTDQDWVDSGLISVDDQGKGDPAMSEIVIKSRQNPYNNAGNMPLVENGYGTNELNIVIEWIESIRTKPTAP</sequence>
<dbReference type="EMBL" id="CP007142">
    <property type="protein sequence ID" value="AJQ96710.1"/>
    <property type="molecule type" value="Genomic_DNA"/>
</dbReference>
<feature type="signal peptide" evidence="5">
    <location>
        <begin position="1"/>
        <end position="23"/>
    </location>
</feature>
<dbReference type="GO" id="GO:0046872">
    <property type="term" value="F:metal ion binding"/>
    <property type="evidence" value="ECO:0007669"/>
    <property type="project" value="UniProtKB-KW"/>
</dbReference>
<evidence type="ECO:0000313" key="7">
    <source>
        <dbReference type="EMBL" id="AJQ96710.1"/>
    </source>
</evidence>
<dbReference type="RefSeq" id="WP_044618656.1">
    <property type="nucleotide sequence ID" value="NZ_CP007142.1"/>
</dbReference>
<evidence type="ECO:0000256" key="1">
    <source>
        <dbReference type="ARBA" id="ARBA00022617"/>
    </source>
</evidence>
<feature type="domain" description="Cytochrome c" evidence="6">
    <location>
        <begin position="34"/>
        <end position="125"/>
    </location>
</feature>
<keyword evidence="1 4" id="KW-0349">Heme</keyword>
<dbReference type="PROSITE" id="PS51007">
    <property type="entry name" value="CYTC"/>
    <property type="match status" value="1"/>
</dbReference>
<keyword evidence="2 4" id="KW-0479">Metal-binding</keyword>
<protein>
    <recommendedName>
        <fullName evidence="6">Cytochrome c domain-containing protein</fullName>
    </recommendedName>
</protein>
<dbReference type="InterPro" id="IPR036909">
    <property type="entry name" value="Cyt_c-like_dom_sf"/>
</dbReference>
<evidence type="ECO:0000256" key="4">
    <source>
        <dbReference type="PROSITE-ProRule" id="PRU00433"/>
    </source>
</evidence>
<dbReference type="GO" id="GO:0020037">
    <property type="term" value="F:heme binding"/>
    <property type="evidence" value="ECO:0007669"/>
    <property type="project" value="InterPro"/>
</dbReference>
<dbReference type="AlphaFoldDB" id="A0A0C5VBJ1"/>
<evidence type="ECO:0000256" key="3">
    <source>
        <dbReference type="ARBA" id="ARBA00023004"/>
    </source>
</evidence>
<dbReference type="OrthoDB" id="5289632at2"/>
<proteinExistence type="predicted"/>
<keyword evidence="8" id="KW-1185">Reference proteome</keyword>
<keyword evidence="5" id="KW-0732">Signal</keyword>
<dbReference type="GO" id="GO:0009055">
    <property type="term" value="F:electron transfer activity"/>
    <property type="evidence" value="ECO:0007669"/>
    <property type="project" value="InterPro"/>
</dbReference>
<keyword evidence="3 4" id="KW-0408">Iron</keyword>
<dbReference type="Proteomes" id="UP000032266">
    <property type="component" value="Chromosome"/>
</dbReference>
<evidence type="ECO:0000313" key="8">
    <source>
        <dbReference type="Proteomes" id="UP000032266"/>
    </source>
</evidence>
<dbReference type="HOGENOM" id="CLU_1924619_0_0_6"/>
<evidence type="ECO:0000256" key="5">
    <source>
        <dbReference type="SAM" id="SignalP"/>
    </source>
</evidence>
<evidence type="ECO:0000256" key="2">
    <source>
        <dbReference type="ARBA" id="ARBA00022723"/>
    </source>
</evidence>
<dbReference type="InterPro" id="IPR009056">
    <property type="entry name" value="Cyt_c-like_dom"/>
</dbReference>
<dbReference type="KEGG" id="gsn:YC6258_04678"/>
<accession>A0A0C5VBJ1</accession>